<keyword evidence="4" id="KW-1185">Reference proteome</keyword>
<sequence length="588" mass="66405">MKGFNFAMASALARTIPRAVSMRGVWTCRQCLLQSRGSKIGEQVRVYARRSNGKGSFKSAKPKRRGRVMVAAAGGALGVTAVAFTDDVKHAYEAVERTGRVVSTLAVCINDYRVTLNQNDKTEDEEEKNISLKACHQRCADRTLKVLEKNGSIFIKLGQHLSAMNYLLPLEWTTTFIPLQDKCPVSSFESIEAMFEKDTGEQLSDYFSEFEHQPIGAASLAQVHLATVKESGQKVAVKVQHPTLAEWAGLDLALTRFTFSTLKRFFPEYDLEWLSSEMEYSLPQELDFALEGQNALRAKEYFSHIPELPLVVPDVIWAKKRILVMENVSGHRPDDLEFLDANGIDRDEVSAALARIFNEMIFGTNAPLHCDPHGGNIAIRKNSSRRGCNFDVILYDHGLYRDIPTELRRSYAKLWLAVIDADEDRMRKYAKEVAGITDEQFPLFASAITGRDYSVLKKNVAQARSLEEKKNINTALGEGMLQQLVQLLGQVPRIILLILKTNDLTRSLDENLQTRQGPVRTFLILARYCSRTVFEEQVEELRKRGSLLWPRNIVGLLGAWLGYFRVEAKLEAFELWLAVKRGWHDVVG</sequence>
<proteinExistence type="inferred from homology"/>
<dbReference type="SUPFAM" id="SSF56112">
    <property type="entry name" value="Protein kinase-like (PK-like)"/>
    <property type="match status" value="1"/>
</dbReference>
<dbReference type="CDD" id="cd13969">
    <property type="entry name" value="ADCK1-like"/>
    <property type="match status" value="1"/>
</dbReference>
<dbReference type="InterPro" id="IPR004147">
    <property type="entry name" value="ABC1_dom"/>
</dbReference>
<evidence type="ECO:0000313" key="4">
    <source>
        <dbReference type="Proteomes" id="UP000235786"/>
    </source>
</evidence>
<dbReference type="InterPro" id="IPR011009">
    <property type="entry name" value="Kinase-like_dom_sf"/>
</dbReference>
<comment type="similarity">
    <text evidence="1">Belongs to the protein kinase superfamily. ADCK protein kinase family.</text>
</comment>
<dbReference type="GO" id="GO:0055088">
    <property type="term" value="P:lipid homeostasis"/>
    <property type="evidence" value="ECO:0007669"/>
    <property type="project" value="TreeGrafter"/>
</dbReference>
<feature type="domain" description="ABC1 atypical kinase-like" evidence="2">
    <location>
        <begin position="179"/>
        <end position="429"/>
    </location>
</feature>
<dbReference type="Pfam" id="PF03109">
    <property type="entry name" value="ABC1"/>
    <property type="match status" value="1"/>
</dbReference>
<accession>A0A2J6S013</accession>
<organism evidence="3 4">
    <name type="scientific">Hyaloscypha variabilis (strain UAMH 11265 / GT02V1 / F)</name>
    <name type="common">Meliniomyces variabilis</name>
    <dbReference type="NCBI Taxonomy" id="1149755"/>
    <lineage>
        <taxon>Eukaryota</taxon>
        <taxon>Fungi</taxon>
        <taxon>Dikarya</taxon>
        <taxon>Ascomycota</taxon>
        <taxon>Pezizomycotina</taxon>
        <taxon>Leotiomycetes</taxon>
        <taxon>Helotiales</taxon>
        <taxon>Hyaloscyphaceae</taxon>
        <taxon>Hyaloscypha</taxon>
        <taxon>Hyaloscypha variabilis</taxon>
    </lineage>
</organism>
<dbReference type="STRING" id="1149755.A0A2J6S013"/>
<evidence type="ECO:0000313" key="3">
    <source>
        <dbReference type="EMBL" id="PMD44098.1"/>
    </source>
</evidence>
<dbReference type="GO" id="GO:0007005">
    <property type="term" value="P:mitochondrion organization"/>
    <property type="evidence" value="ECO:0007669"/>
    <property type="project" value="TreeGrafter"/>
</dbReference>
<gene>
    <name evidence="3" type="ORF">L207DRAFT_453503</name>
</gene>
<dbReference type="AlphaFoldDB" id="A0A2J6S013"/>
<evidence type="ECO:0000256" key="1">
    <source>
        <dbReference type="ARBA" id="ARBA00009670"/>
    </source>
</evidence>
<dbReference type="PANTHER" id="PTHR43173:SF19">
    <property type="entry name" value="AARF DOMAIN-CONTAINING PROTEIN KINASE 1"/>
    <property type="match status" value="1"/>
</dbReference>
<dbReference type="InterPro" id="IPR051130">
    <property type="entry name" value="Mito_struct-func_regulator"/>
</dbReference>
<dbReference type="OrthoDB" id="427480at2759"/>
<protein>
    <submittedName>
        <fullName evidence="3">ABC1 family protein-like protein</fullName>
    </submittedName>
</protein>
<name>A0A2J6S013_HYAVF</name>
<dbReference type="Proteomes" id="UP000235786">
    <property type="component" value="Unassembled WGS sequence"/>
</dbReference>
<dbReference type="GO" id="GO:0005743">
    <property type="term" value="C:mitochondrial inner membrane"/>
    <property type="evidence" value="ECO:0007669"/>
    <property type="project" value="TreeGrafter"/>
</dbReference>
<dbReference type="PANTHER" id="PTHR43173">
    <property type="entry name" value="ABC1 FAMILY PROTEIN"/>
    <property type="match status" value="1"/>
</dbReference>
<reference evidence="3 4" key="1">
    <citation type="submission" date="2016-04" db="EMBL/GenBank/DDBJ databases">
        <title>A degradative enzymes factory behind the ericoid mycorrhizal symbiosis.</title>
        <authorList>
            <consortium name="DOE Joint Genome Institute"/>
            <person name="Martino E."/>
            <person name="Morin E."/>
            <person name="Grelet G."/>
            <person name="Kuo A."/>
            <person name="Kohler A."/>
            <person name="Daghino S."/>
            <person name="Barry K."/>
            <person name="Choi C."/>
            <person name="Cichocki N."/>
            <person name="Clum A."/>
            <person name="Copeland A."/>
            <person name="Hainaut M."/>
            <person name="Haridas S."/>
            <person name="Labutti K."/>
            <person name="Lindquist E."/>
            <person name="Lipzen A."/>
            <person name="Khouja H.-R."/>
            <person name="Murat C."/>
            <person name="Ohm R."/>
            <person name="Olson A."/>
            <person name="Spatafora J."/>
            <person name="Veneault-Fourrey C."/>
            <person name="Henrissat B."/>
            <person name="Grigoriev I."/>
            <person name="Martin F."/>
            <person name="Perotto S."/>
        </authorList>
    </citation>
    <scope>NUCLEOTIDE SEQUENCE [LARGE SCALE GENOMIC DNA]</scope>
    <source>
        <strain evidence="3 4">F</strain>
    </source>
</reference>
<dbReference type="InterPro" id="IPR045307">
    <property type="entry name" value="ADCK1_dom"/>
</dbReference>
<evidence type="ECO:0000259" key="2">
    <source>
        <dbReference type="Pfam" id="PF03109"/>
    </source>
</evidence>
<dbReference type="EMBL" id="KZ613941">
    <property type="protein sequence ID" value="PMD44098.1"/>
    <property type="molecule type" value="Genomic_DNA"/>
</dbReference>